<dbReference type="Pfam" id="PF00628">
    <property type="entry name" value="PHD"/>
    <property type="match status" value="1"/>
</dbReference>
<dbReference type="InterPro" id="IPR001965">
    <property type="entry name" value="Znf_PHD"/>
</dbReference>
<keyword evidence="2" id="KW-0479">Metal-binding</keyword>
<dbReference type="CDD" id="cd15532">
    <property type="entry name" value="PHD2_CHD_II"/>
    <property type="match status" value="1"/>
</dbReference>
<feature type="compositionally biased region" description="Basic and acidic residues" evidence="7">
    <location>
        <begin position="261"/>
        <end position="281"/>
    </location>
</feature>
<evidence type="ECO:0000256" key="1">
    <source>
        <dbReference type="ARBA" id="ARBA00004123"/>
    </source>
</evidence>
<feature type="compositionally biased region" description="Basic residues" evidence="7">
    <location>
        <begin position="44"/>
        <end position="54"/>
    </location>
</feature>
<feature type="region of interest" description="Disordered" evidence="7">
    <location>
        <begin position="470"/>
        <end position="516"/>
    </location>
</feature>
<dbReference type="GO" id="GO:0003714">
    <property type="term" value="F:transcription corepressor activity"/>
    <property type="evidence" value="ECO:0007669"/>
    <property type="project" value="InterPro"/>
</dbReference>
<evidence type="ECO:0000256" key="4">
    <source>
        <dbReference type="ARBA" id="ARBA00022833"/>
    </source>
</evidence>
<dbReference type="GO" id="GO:0005634">
    <property type="term" value="C:nucleus"/>
    <property type="evidence" value="ECO:0007669"/>
    <property type="project" value="UniProtKB-SubCell"/>
</dbReference>
<dbReference type="Pfam" id="PF16135">
    <property type="entry name" value="TDBD"/>
    <property type="match status" value="1"/>
</dbReference>
<dbReference type="Pfam" id="PF23209">
    <property type="entry name" value="IDM1_C"/>
    <property type="match status" value="1"/>
</dbReference>
<keyword evidence="10" id="KW-1185">Reference proteome</keyword>
<dbReference type="PANTHER" id="PTHR46309:SF1">
    <property type="entry name" value="PHD FINGER PROTEIN 12"/>
    <property type="match status" value="1"/>
</dbReference>
<keyword evidence="5" id="KW-0539">Nucleus</keyword>
<evidence type="ECO:0000259" key="8">
    <source>
        <dbReference type="PROSITE" id="PS50016"/>
    </source>
</evidence>
<dbReference type="GO" id="GO:0006357">
    <property type="term" value="P:regulation of transcription by RNA polymerase II"/>
    <property type="evidence" value="ECO:0007669"/>
    <property type="project" value="TreeGrafter"/>
</dbReference>
<organism evidence="9 10">
    <name type="scientific">Cucurbita argyrosperma subsp. sororia</name>
    <dbReference type="NCBI Taxonomy" id="37648"/>
    <lineage>
        <taxon>Eukaryota</taxon>
        <taxon>Viridiplantae</taxon>
        <taxon>Streptophyta</taxon>
        <taxon>Embryophyta</taxon>
        <taxon>Tracheophyta</taxon>
        <taxon>Spermatophyta</taxon>
        <taxon>Magnoliopsida</taxon>
        <taxon>eudicotyledons</taxon>
        <taxon>Gunneridae</taxon>
        <taxon>Pentapetalae</taxon>
        <taxon>rosids</taxon>
        <taxon>fabids</taxon>
        <taxon>Cucurbitales</taxon>
        <taxon>Cucurbitaceae</taxon>
        <taxon>Cucurbiteae</taxon>
        <taxon>Cucurbita</taxon>
    </lineage>
</organism>
<dbReference type="PROSITE" id="PS01359">
    <property type="entry name" value="ZF_PHD_1"/>
    <property type="match status" value="1"/>
</dbReference>
<dbReference type="InterPro" id="IPR042163">
    <property type="entry name" value="PHF12"/>
</dbReference>
<feature type="region of interest" description="Disordered" evidence="7">
    <location>
        <begin position="30"/>
        <end position="61"/>
    </location>
</feature>
<feature type="compositionally biased region" description="Basic and acidic residues" evidence="7">
    <location>
        <begin position="470"/>
        <end position="488"/>
    </location>
</feature>
<dbReference type="PROSITE" id="PS50016">
    <property type="entry name" value="ZF_PHD_2"/>
    <property type="match status" value="1"/>
</dbReference>
<dbReference type="EMBL" id="JAGKQH010000008">
    <property type="protein sequence ID" value="KAG6593891.1"/>
    <property type="molecule type" value="Genomic_DNA"/>
</dbReference>
<feature type="compositionally biased region" description="Basic and acidic residues" evidence="7">
    <location>
        <begin position="352"/>
        <end position="361"/>
    </location>
</feature>
<feature type="compositionally biased region" description="Basic and acidic residues" evidence="7">
    <location>
        <begin position="370"/>
        <end position="383"/>
    </location>
</feature>
<feature type="compositionally biased region" description="Polar residues" evidence="7">
    <location>
        <begin position="1093"/>
        <end position="1106"/>
    </location>
</feature>
<comment type="caution">
    <text evidence="9">The sequence shown here is derived from an EMBL/GenBank/DDBJ whole genome shotgun (WGS) entry which is preliminary data.</text>
</comment>
<accession>A0AAV6N9T5</accession>
<dbReference type="Pfam" id="PF22970">
    <property type="entry name" value="DUF7028"/>
    <property type="match status" value="1"/>
</dbReference>
<feature type="region of interest" description="Disordered" evidence="7">
    <location>
        <begin position="1200"/>
        <end position="1225"/>
    </location>
</feature>
<feature type="region of interest" description="Disordered" evidence="7">
    <location>
        <begin position="1033"/>
        <end position="1179"/>
    </location>
</feature>
<reference evidence="9 10" key="1">
    <citation type="journal article" date="2021" name="Hortic Res">
        <title>The domestication of Cucurbita argyrosperma as revealed by the genome of its wild relative.</title>
        <authorList>
            <person name="Barrera-Redondo J."/>
            <person name="Sanchez-de la Vega G."/>
            <person name="Aguirre-Liguori J.A."/>
            <person name="Castellanos-Morales G."/>
            <person name="Gutierrez-Guerrero Y.T."/>
            <person name="Aguirre-Dugua X."/>
            <person name="Aguirre-Planter E."/>
            <person name="Tenaillon M.I."/>
            <person name="Lira-Saade R."/>
            <person name="Eguiarte L.E."/>
        </authorList>
    </citation>
    <scope>NUCLEOTIDE SEQUENCE [LARGE SCALE GENOMIC DNA]</scope>
    <source>
        <strain evidence="9">JBR-2021</strain>
    </source>
</reference>
<evidence type="ECO:0000256" key="5">
    <source>
        <dbReference type="ARBA" id="ARBA00023242"/>
    </source>
</evidence>
<feature type="non-terminal residue" evidence="9">
    <location>
        <position position="1"/>
    </location>
</feature>
<feature type="compositionally biased region" description="Polar residues" evidence="7">
    <location>
        <begin position="1056"/>
        <end position="1066"/>
    </location>
</feature>
<sequence>MEDGVRSGGPSGVLVKTRNSSGCLIVRKKEDGLGGAGSSASRLLHAKKEKKRPRLVLSDSGSSDEVLLPHRRRVDPETIRVCNGLNSFEKDDMDERGSIRKKDRLQYVKRNDDVLLNRMDVDGLGRNMGTLDVFDFNEYDDLDGEIEQRKHVNGSGEKRFLGSMNLPQREIKREFGTTSSRHALVDKRKNLYAEKTNTFDRDRPTRKINFDTDSDGAYVPTPLLRDKFRGHSDEAIRVQGKNGVLKVMVKKKKNVSETSDMYDHRKLEESRKTLRTEDTPKRKVLVAPSVYPETKPHVKQNPFPKPEKDHADFQTSASTKNGRGCSWDSGDSGVSLKPRKKVVEAQKSTKRASSEVEKIPCEETPPSTAKEGKAKRGSGTEKQKLRERIRGMLLSSGWKIDYRPRRNRDYLDAVYVNPTGTAYWSIIKAYDALQKQLNEGAEAKPSADASFTPISDDILSQLTRKTRKKIEKEWKSKQRDESDSENAKEASALRSAGTKNDVDSMDSDSNEEKLSSFIKQGGKSIKKKLNENGFPSVDSKGQSSSKYSRDATAKPSSGFSSRILHGRKGRKLGLLVRRSSKGLDSENDGFVPYTGKRTLLSWLIDSGTVQLSQKVRYMNRRQTRVMLEGWITRDGIHCGCCSKILTVSKFEIHAGSKLRQPFQNIFLESGISLLQCQIDAWNRQEESKRLSFHTVEIEGDDPNDDTCGICGDGGDLICCDGCPSTFHQSCLDIQIPPGDWHCPNCTCKYCGVASVDTSHENTINVLEISSCMLCEKKFHESCIPEMDTHFNGSVTSFCGKNCREATTIVLFVCAGDHIMLWYKLFENLQKFLGVKHELDAGFSWSLVRRTSEDSDSSLRGHSQRIECNSKLAVALTVMDECFLSIVDRRSGINLIHNVLYNIGSNFYRLNYSGFYTAILERGDEIISAATIRFHGTKLAEMPFIGTRHIYRRQGMCRRLFCAIESALRMLKVEKLIIPAIAELMHTWNVIFGFIPLEQSLKQEMRLMNMLVFPGTDMLQKLLIEETIVEENATAASGAKQTDCRSTEFSSPKMDAETSSGQEPQSCDDTEQRHSKKTTNEAADTNPDPESMPGSPNDTSVVNSSLDASREVKTSCFPMETENSDSDSGDKLAECSPDGKCSSPSDRMGISLPTKNRPGIQHVSEDHSQSTSQCMAADTPSDSLLEPKVTVSDEGIRRSNSHAGHKLVESDSQKKSFPSTLDHGTDEFENNIPVMDSPEYDKCLNKINGHDFREDNAHAISFKPAHWDENFANGVVGEKPLASSSGLCGSNGRPSETISDDGICGSENSPQTCGEKVRALLLNG</sequence>
<protein>
    <submittedName>
        <fullName evidence="9">Increased DNA methylation 1</fullName>
    </submittedName>
</protein>
<evidence type="ECO:0000313" key="9">
    <source>
        <dbReference type="EMBL" id="KAG6593891.1"/>
    </source>
</evidence>
<dbReference type="InterPro" id="IPR056511">
    <property type="entry name" value="IDM1_C"/>
</dbReference>
<keyword evidence="3 6" id="KW-0863">Zinc-finger</keyword>
<dbReference type="InterPro" id="IPR054292">
    <property type="entry name" value="DUF7028"/>
</dbReference>
<dbReference type="Proteomes" id="UP000685013">
    <property type="component" value="Chromosome 8"/>
</dbReference>
<gene>
    <name evidence="9" type="primary">IDM1</name>
    <name evidence="9" type="ORF">SDJN03_13367</name>
</gene>
<dbReference type="InterPro" id="IPR019787">
    <property type="entry name" value="Znf_PHD-finger"/>
</dbReference>
<evidence type="ECO:0000256" key="2">
    <source>
        <dbReference type="ARBA" id="ARBA00022723"/>
    </source>
</evidence>
<evidence type="ECO:0000256" key="3">
    <source>
        <dbReference type="ARBA" id="ARBA00022771"/>
    </source>
</evidence>
<evidence type="ECO:0000313" key="10">
    <source>
        <dbReference type="Proteomes" id="UP000685013"/>
    </source>
</evidence>
<comment type="subcellular location">
    <subcellularLocation>
        <location evidence="1">Nucleus</location>
    </subcellularLocation>
</comment>
<dbReference type="InterPro" id="IPR019786">
    <property type="entry name" value="Zinc_finger_PHD-type_CS"/>
</dbReference>
<dbReference type="SMART" id="SM00249">
    <property type="entry name" value="PHD"/>
    <property type="match status" value="1"/>
</dbReference>
<evidence type="ECO:0000256" key="7">
    <source>
        <dbReference type="SAM" id="MobiDB-lite"/>
    </source>
</evidence>
<proteinExistence type="predicted"/>
<feature type="region of interest" description="Disordered" evidence="7">
    <location>
        <begin position="256"/>
        <end position="383"/>
    </location>
</feature>
<name>A0AAV6N9T5_9ROSI</name>
<evidence type="ECO:0000256" key="6">
    <source>
        <dbReference type="PROSITE-ProRule" id="PRU00146"/>
    </source>
</evidence>
<dbReference type="InterPro" id="IPR032308">
    <property type="entry name" value="TDBD"/>
</dbReference>
<feature type="domain" description="PHD-type" evidence="8">
    <location>
        <begin position="704"/>
        <end position="748"/>
    </location>
</feature>
<dbReference type="PANTHER" id="PTHR46309">
    <property type="entry name" value="PHD FINGER PROTEIN 12"/>
    <property type="match status" value="1"/>
</dbReference>
<dbReference type="GO" id="GO:0008270">
    <property type="term" value="F:zinc ion binding"/>
    <property type="evidence" value="ECO:0007669"/>
    <property type="project" value="UniProtKB-KW"/>
</dbReference>
<keyword evidence="4" id="KW-0862">Zinc</keyword>
<feature type="region of interest" description="Disordered" evidence="7">
    <location>
        <begin position="528"/>
        <end position="563"/>
    </location>
</feature>